<gene>
    <name evidence="3" type="ORF">C2869_10255</name>
</gene>
<keyword evidence="4" id="KW-1185">Reference proteome</keyword>
<dbReference type="CDD" id="cd04301">
    <property type="entry name" value="NAT_SF"/>
    <property type="match status" value="1"/>
</dbReference>
<dbReference type="GO" id="GO:0008080">
    <property type="term" value="F:N-acetyltransferase activity"/>
    <property type="evidence" value="ECO:0007669"/>
    <property type="project" value="TreeGrafter"/>
</dbReference>
<dbReference type="PROSITE" id="PS51186">
    <property type="entry name" value="GNAT"/>
    <property type="match status" value="1"/>
</dbReference>
<feature type="domain" description="N-acetyltransferase" evidence="2">
    <location>
        <begin position="1"/>
        <end position="145"/>
    </location>
</feature>
<protein>
    <submittedName>
        <fullName evidence="3">GNAT family N-acetyltransferase</fullName>
    </submittedName>
</protein>
<dbReference type="InterPro" id="IPR016181">
    <property type="entry name" value="Acyl_CoA_acyltransferase"/>
</dbReference>
<organism evidence="3 4">
    <name type="scientific">Saccharobesus litoralis</name>
    <dbReference type="NCBI Taxonomy" id="2172099"/>
    <lineage>
        <taxon>Bacteria</taxon>
        <taxon>Pseudomonadati</taxon>
        <taxon>Pseudomonadota</taxon>
        <taxon>Gammaproteobacteria</taxon>
        <taxon>Alteromonadales</taxon>
        <taxon>Alteromonadaceae</taxon>
        <taxon>Saccharobesus</taxon>
    </lineage>
</organism>
<accession>A0A2S0VRD6</accession>
<dbReference type="OrthoDB" id="4305330at2"/>
<dbReference type="Gene3D" id="3.10.129.10">
    <property type="entry name" value="Hotdog Thioesterase"/>
    <property type="match status" value="1"/>
</dbReference>
<dbReference type="InterPro" id="IPR000182">
    <property type="entry name" value="GNAT_dom"/>
</dbReference>
<name>A0A2S0VRD6_9ALTE</name>
<evidence type="ECO:0000313" key="3">
    <source>
        <dbReference type="EMBL" id="AWB66785.1"/>
    </source>
</evidence>
<dbReference type="NCBIfam" id="TIGR02447">
    <property type="entry name" value="yiiD_Cterm"/>
    <property type="match status" value="1"/>
</dbReference>
<feature type="transmembrane region" description="Helical" evidence="1">
    <location>
        <begin position="202"/>
        <end position="223"/>
    </location>
</feature>
<dbReference type="Pfam" id="PF09500">
    <property type="entry name" value="YiiD_C"/>
    <property type="match status" value="1"/>
</dbReference>
<dbReference type="Gene3D" id="3.40.630.30">
    <property type="match status" value="1"/>
</dbReference>
<dbReference type="PANTHER" id="PTHR13355:SF22">
    <property type="entry name" value="SLL0786 PROTEIN"/>
    <property type="match status" value="1"/>
</dbReference>
<dbReference type="Proteomes" id="UP000244441">
    <property type="component" value="Chromosome"/>
</dbReference>
<evidence type="ECO:0000259" key="2">
    <source>
        <dbReference type="PROSITE" id="PS51186"/>
    </source>
</evidence>
<dbReference type="RefSeq" id="WP_108602841.1">
    <property type="nucleotide sequence ID" value="NZ_CP026604.1"/>
</dbReference>
<keyword evidence="3" id="KW-0808">Transferase</keyword>
<keyword evidence="1" id="KW-1133">Transmembrane helix</keyword>
<keyword evidence="1" id="KW-0472">Membrane</keyword>
<dbReference type="Pfam" id="PF00583">
    <property type="entry name" value="Acetyltransf_1"/>
    <property type="match status" value="1"/>
</dbReference>
<dbReference type="InterPro" id="IPR012660">
    <property type="entry name" value="YiiD_C"/>
</dbReference>
<dbReference type="SUPFAM" id="SSF54637">
    <property type="entry name" value="Thioesterase/thiol ester dehydrase-isomerase"/>
    <property type="match status" value="1"/>
</dbReference>
<dbReference type="KEGG" id="cate:C2869_10255"/>
<evidence type="ECO:0000256" key="1">
    <source>
        <dbReference type="SAM" id="Phobius"/>
    </source>
</evidence>
<dbReference type="PANTHER" id="PTHR13355">
    <property type="entry name" value="GLUCOSAMINE 6-PHOSPHATE N-ACETYLTRANSFERASE"/>
    <property type="match status" value="1"/>
</dbReference>
<dbReference type="SUPFAM" id="SSF55729">
    <property type="entry name" value="Acyl-CoA N-acyltransferases (Nat)"/>
    <property type="match status" value="1"/>
</dbReference>
<dbReference type="AlphaFoldDB" id="A0A2S0VRD6"/>
<reference evidence="3 4" key="1">
    <citation type="submission" date="2018-01" db="EMBL/GenBank/DDBJ databases">
        <title>Genome sequence of a Cantenovulum-like bacteria.</title>
        <authorList>
            <person name="Tan W.R."/>
            <person name="Lau N.-S."/>
            <person name="Go F."/>
            <person name="Amirul A.-A.A."/>
        </authorList>
    </citation>
    <scope>NUCLEOTIDE SEQUENCE [LARGE SCALE GENOMIC DNA]</scope>
    <source>
        <strain evidence="3 4">CCB-QB4</strain>
    </source>
</reference>
<dbReference type="EMBL" id="CP026604">
    <property type="protein sequence ID" value="AWB66785.1"/>
    <property type="molecule type" value="Genomic_DNA"/>
</dbReference>
<proteinExistence type="predicted"/>
<sequence length="315" mass="35389">MYRIITPQTELELNDYFAFRYRMLRQPLGMPPGSEKDEYDSLAEHRMIIDSNGVVLAVARLHLNSSDEVQIRHTAVEPTQRGNGLGSLLMTTLEEAAKKMSVKRVTLFARADSIGFYEKCGYKIAGEAPKEVGGVERCQMIKDIPDKPRFLRHPNWCQELQDTWDTEIPVAHLMGIKVHQFTGYVLETRAALNANLNLHGTMFAGSIYSLATLSGWGLIFLMLKEKGLKGEIVLGDGNIHYHKPLTHVPRALCHVSSVEGNLKALERGRKVRVKLKVNILDEDKPVAEFFGVFVVLPPSKKDKAEPKAAERKQQA</sequence>
<dbReference type="InterPro" id="IPR029069">
    <property type="entry name" value="HotDog_dom_sf"/>
</dbReference>
<keyword evidence="1" id="KW-0812">Transmembrane</keyword>
<dbReference type="InterPro" id="IPR039143">
    <property type="entry name" value="GNPNAT1-like"/>
</dbReference>
<evidence type="ECO:0000313" key="4">
    <source>
        <dbReference type="Proteomes" id="UP000244441"/>
    </source>
</evidence>